<feature type="non-terminal residue" evidence="2">
    <location>
        <position position="1"/>
    </location>
</feature>
<proteinExistence type="predicted"/>
<protein>
    <recommendedName>
        <fullName evidence="1">NurA domain-containing protein</fullName>
    </recommendedName>
</protein>
<dbReference type="Proteomes" id="UP000230790">
    <property type="component" value="Unassembled WGS sequence"/>
</dbReference>
<evidence type="ECO:0000313" key="3">
    <source>
        <dbReference type="Proteomes" id="UP000230790"/>
    </source>
</evidence>
<comment type="caution">
    <text evidence="2">The sequence shown here is derived from an EMBL/GenBank/DDBJ whole genome shotgun (WGS) entry which is preliminary data.</text>
</comment>
<dbReference type="InterPro" id="IPR018977">
    <property type="entry name" value="NurA_domain"/>
</dbReference>
<dbReference type="AlphaFoldDB" id="A0A2M8Q7K1"/>
<evidence type="ECO:0000259" key="1">
    <source>
        <dbReference type="Pfam" id="PF09376"/>
    </source>
</evidence>
<reference evidence="2 3" key="1">
    <citation type="submission" date="2017-11" db="EMBL/GenBank/DDBJ databases">
        <title>Evolution of Phototrophy in the Chloroflexi Phylum Driven by Horizontal Gene Transfer.</title>
        <authorList>
            <person name="Ward L.M."/>
            <person name="Hemp J."/>
            <person name="Shih P.M."/>
            <person name="Mcglynn S.E."/>
            <person name="Fischer W."/>
        </authorList>
    </citation>
    <scope>NUCLEOTIDE SEQUENCE [LARGE SCALE GENOMIC DNA]</scope>
    <source>
        <strain evidence="2">JP3_7</strain>
    </source>
</reference>
<dbReference type="Pfam" id="PF09376">
    <property type="entry name" value="NurA"/>
    <property type="match status" value="1"/>
</dbReference>
<sequence length="158" mass="17234">ADLQPVLVADGSLVPFALLTSRNLAYDAERLLNPLKAALSVIRDCGAWVCGYIDRPNSNSIARTCALAGLSPDAVTERTLREREREIAGIFDRHLLEQELAPAHRTALFDPLWEVNGPQYLGEHAVRACYVNFGEPGRPIIARIEAPQWCAGAIGALC</sequence>
<accession>A0A2M8Q7K1</accession>
<feature type="non-terminal residue" evidence="2">
    <location>
        <position position="158"/>
    </location>
</feature>
<gene>
    <name evidence="2" type="ORF">CUN48_17110</name>
</gene>
<feature type="domain" description="NurA" evidence="1">
    <location>
        <begin position="6"/>
        <end position="150"/>
    </location>
</feature>
<evidence type="ECO:0000313" key="2">
    <source>
        <dbReference type="EMBL" id="PJF45788.1"/>
    </source>
</evidence>
<dbReference type="EMBL" id="PGTN01000753">
    <property type="protein sequence ID" value="PJF45788.1"/>
    <property type="molecule type" value="Genomic_DNA"/>
</dbReference>
<organism evidence="2 3">
    <name type="scientific">Candidatus Thermofonsia Clade 3 bacterium</name>
    <dbReference type="NCBI Taxonomy" id="2364212"/>
    <lineage>
        <taxon>Bacteria</taxon>
        <taxon>Bacillati</taxon>
        <taxon>Chloroflexota</taxon>
        <taxon>Candidatus Thermofontia</taxon>
        <taxon>Candidatus Thermofonsia Clade 3</taxon>
    </lineage>
</organism>
<name>A0A2M8Q7K1_9CHLR</name>